<evidence type="ECO:0000256" key="4">
    <source>
        <dbReference type="ARBA" id="ARBA00022723"/>
    </source>
</evidence>
<feature type="binding site" description="axial binding residue" evidence="9">
    <location>
        <position position="450"/>
    </location>
    <ligand>
        <name>heme</name>
        <dbReference type="ChEBI" id="CHEBI:30413"/>
    </ligand>
    <ligandPart>
        <name>Fe</name>
        <dbReference type="ChEBI" id="CHEBI:18248"/>
    </ligandPart>
</feature>
<dbReference type="GO" id="GO:0016020">
    <property type="term" value="C:membrane"/>
    <property type="evidence" value="ECO:0007669"/>
    <property type="project" value="UniProtKB-SubCell"/>
</dbReference>
<dbReference type="PRINTS" id="PR00385">
    <property type="entry name" value="P450"/>
</dbReference>
<dbReference type="PANTHER" id="PTHR47947">
    <property type="entry name" value="CYTOCHROME P450 82C3-RELATED"/>
    <property type="match status" value="1"/>
</dbReference>
<comment type="subcellular location">
    <subcellularLocation>
        <location evidence="1">Membrane</location>
    </subcellularLocation>
</comment>
<comment type="cofactor">
    <cofactor evidence="9">
        <name>heme</name>
        <dbReference type="ChEBI" id="CHEBI:30413"/>
    </cofactor>
</comment>
<proteinExistence type="inferred from homology"/>
<dbReference type="SUPFAM" id="SSF48264">
    <property type="entry name" value="Cytochrome P450"/>
    <property type="match status" value="1"/>
</dbReference>
<dbReference type="PROSITE" id="PS00086">
    <property type="entry name" value="CYTOCHROME_P450"/>
    <property type="match status" value="1"/>
</dbReference>
<keyword evidence="11" id="KW-0812">Transmembrane</keyword>
<dbReference type="InterPro" id="IPR036396">
    <property type="entry name" value="Cyt_P450_sf"/>
</dbReference>
<dbReference type="Pfam" id="PF00067">
    <property type="entry name" value="p450"/>
    <property type="match status" value="1"/>
</dbReference>
<dbReference type="EMBL" id="CM018038">
    <property type="protein sequence ID" value="KAA8538622.1"/>
    <property type="molecule type" value="Genomic_DNA"/>
</dbReference>
<keyword evidence="5 10" id="KW-0560">Oxidoreductase</keyword>
<organism evidence="12 13">
    <name type="scientific">Nyssa sinensis</name>
    <dbReference type="NCBI Taxonomy" id="561372"/>
    <lineage>
        <taxon>Eukaryota</taxon>
        <taxon>Viridiplantae</taxon>
        <taxon>Streptophyta</taxon>
        <taxon>Embryophyta</taxon>
        <taxon>Tracheophyta</taxon>
        <taxon>Spermatophyta</taxon>
        <taxon>Magnoliopsida</taxon>
        <taxon>eudicotyledons</taxon>
        <taxon>Gunneridae</taxon>
        <taxon>Pentapetalae</taxon>
        <taxon>asterids</taxon>
        <taxon>Cornales</taxon>
        <taxon>Nyssaceae</taxon>
        <taxon>Nyssa</taxon>
    </lineage>
</organism>
<name>A0A5J5B9J9_9ASTE</name>
<sequence>MEEAYCCNFALTMLFLLLFFKMFVKKQERHKINLPPSPPAIPIIGHLHLLKEPLQQTLQALSDKYGPVLLLRFAARKVLVVTSPSAVEECLVNNGIVFANRPRMLVGKHLNYNYTAIAAAPYGDLWRNLRRVTALEMFSTTRLAKTSVVREEEVRLLGSQLMKSCASGSSKLELKSRFNDLSFNVMTMMIVGKRYYGESVGDAEEAEQFQAVMKEYLSLSNASNPEDFFPLLQWMDLRGLERKMVHVMKRIDEFLHDLIAEYRRALSASNGVNGSQLQRKTTMIHNLLLLQEAEPEFYTDDIIKGIILILLLAGTETTATTTEWAMSLLLNNPDAMAKARAEIDAHVGQHRLLQEQDLPKLNYIQNVVKETYRLYAPLPLLIPHEASDDCTIGGYQVPRGTMLLINAWAIHRDPKVWVNPTKFMPERFEGENYSSAGYGYIPFGAGRRGCPGAGLAYRVIGLALGTLIQSFELERVGVEEVDMAACSGITMPKLKPLEAICRPRAAMVPHL</sequence>
<evidence type="ECO:0000256" key="7">
    <source>
        <dbReference type="ARBA" id="ARBA00023033"/>
    </source>
</evidence>
<dbReference type="Gene3D" id="1.10.630.10">
    <property type="entry name" value="Cytochrome P450"/>
    <property type="match status" value="1"/>
</dbReference>
<keyword evidence="6 9" id="KW-0408">Iron</keyword>
<dbReference type="Proteomes" id="UP000325577">
    <property type="component" value="Linkage Group LG15"/>
</dbReference>
<evidence type="ECO:0000256" key="8">
    <source>
        <dbReference type="ARBA" id="ARBA00023136"/>
    </source>
</evidence>
<evidence type="ECO:0000256" key="11">
    <source>
        <dbReference type="SAM" id="Phobius"/>
    </source>
</evidence>
<dbReference type="GO" id="GO:0016705">
    <property type="term" value="F:oxidoreductase activity, acting on paired donors, with incorporation or reduction of molecular oxygen"/>
    <property type="evidence" value="ECO:0007669"/>
    <property type="project" value="InterPro"/>
</dbReference>
<dbReference type="PANTHER" id="PTHR47947:SF20">
    <property type="entry name" value="CYTOCHROME P450 FAMILY PROTEIN"/>
    <property type="match status" value="1"/>
</dbReference>
<keyword evidence="4 9" id="KW-0479">Metal-binding</keyword>
<keyword evidence="8 11" id="KW-0472">Membrane</keyword>
<keyword evidence="11" id="KW-1133">Transmembrane helix</keyword>
<dbReference type="OrthoDB" id="2789670at2759"/>
<evidence type="ECO:0000256" key="2">
    <source>
        <dbReference type="ARBA" id="ARBA00010617"/>
    </source>
</evidence>
<dbReference type="CDD" id="cd20653">
    <property type="entry name" value="CYP81"/>
    <property type="match status" value="1"/>
</dbReference>
<reference evidence="12 13" key="1">
    <citation type="submission" date="2019-09" db="EMBL/GenBank/DDBJ databases">
        <title>A chromosome-level genome assembly of the Chinese tupelo Nyssa sinensis.</title>
        <authorList>
            <person name="Yang X."/>
            <person name="Kang M."/>
            <person name="Yang Y."/>
            <person name="Xiong H."/>
            <person name="Wang M."/>
            <person name="Zhang Z."/>
            <person name="Wang Z."/>
            <person name="Wu H."/>
            <person name="Ma T."/>
            <person name="Liu J."/>
            <person name="Xi Z."/>
        </authorList>
    </citation>
    <scope>NUCLEOTIDE SEQUENCE [LARGE SCALE GENOMIC DNA]</scope>
    <source>
        <strain evidence="12">J267</strain>
        <tissue evidence="12">Leaf</tissue>
    </source>
</reference>
<evidence type="ECO:0000256" key="9">
    <source>
        <dbReference type="PIRSR" id="PIRSR602401-1"/>
    </source>
</evidence>
<protein>
    <submittedName>
        <fullName evidence="12">Uncharacterized protein</fullName>
    </submittedName>
</protein>
<evidence type="ECO:0000313" key="12">
    <source>
        <dbReference type="EMBL" id="KAA8538622.1"/>
    </source>
</evidence>
<keyword evidence="7 10" id="KW-0503">Monooxygenase</keyword>
<dbReference type="InterPro" id="IPR001128">
    <property type="entry name" value="Cyt_P450"/>
</dbReference>
<dbReference type="GO" id="GO:0005506">
    <property type="term" value="F:iron ion binding"/>
    <property type="evidence" value="ECO:0007669"/>
    <property type="project" value="InterPro"/>
</dbReference>
<gene>
    <name evidence="12" type="ORF">F0562_028184</name>
</gene>
<evidence type="ECO:0000256" key="3">
    <source>
        <dbReference type="ARBA" id="ARBA00022617"/>
    </source>
</evidence>
<comment type="similarity">
    <text evidence="2 10">Belongs to the cytochrome P450 family.</text>
</comment>
<feature type="transmembrane region" description="Helical" evidence="11">
    <location>
        <begin position="5"/>
        <end position="24"/>
    </location>
</feature>
<dbReference type="InterPro" id="IPR002401">
    <property type="entry name" value="Cyt_P450_E_grp-I"/>
</dbReference>
<keyword evidence="13" id="KW-1185">Reference proteome</keyword>
<evidence type="ECO:0000313" key="13">
    <source>
        <dbReference type="Proteomes" id="UP000325577"/>
    </source>
</evidence>
<dbReference type="InterPro" id="IPR017972">
    <property type="entry name" value="Cyt_P450_CS"/>
</dbReference>
<evidence type="ECO:0000256" key="10">
    <source>
        <dbReference type="RuleBase" id="RU000461"/>
    </source>
</evidence>
<keyword evidence="3 9" id="KW-0349">Heme</keyword>
<dbReference type="FunFam" id="1.10.630.10:FF:000023">
    <property type="entry name" value="Cytochrome P450 family protein"/>
    <property type="match status" value="1"/>
</dbReference>
<evidence type="ECO:0000256" key="5">
    <source>
        <dbReference type="ARBA" id="ARBA00023002"/>
    </source>
</evidence>
<dbReference type="GO" id="GO:0020037">
    <property type="term" value="F:heme binding"/>
    <property type="evidence" value="ECO:0007669"/>
    <property type="project" value="InterPro"/>
</dbReference>
<evidence type="ECO:0000256" key="6">
    <source>
        <dbReference type="ARBA" id="ARBA00023004"/>
    </source>
</evidence>
<dbReference type="PRINTS" id="PR00463">
    <property type="entry name" value="EP450I"/>
</dbReference>
<evidence type="ECO:0000256" key="1">
    <source>
        <dbReference type="ARBA" id="ARBA00004370"/>
    </source>
</evidence>
<dbReference type="InterPro" id="IPR050651">
    <property type="entry name" value="Plant_Cytochrome_P450_Monoox"/>
</dbReference>
<dbReference type="GO" id="GO:0004497">
    <property type="term" value="F:monooxygenase activity"/>
    <property type="evidence" value="ECO:0007669"/>
    <property type="project" value="UniProtKB-KW"/>
</dbReference>
<dbReference type="AlphaFoldDB" id="A0A5J5B9J9"/>
<accession>A0A5J5B9J9</accession>